<dbReference type="Proteomes" id="UP001056648">
    <property type="component" value="Chromosome 2"/>
</dbReference>
<name>A0ABY4VPA2_9BURK</name>
<evidence type="ECO:0000313" key="2">
    <source>
        <dbReference type="EMBL" id="USE78843.1"/>
    </source>
</evidence>
<protein>
    <submittedName>
        <fullName evidence="2">Uncharacterized protein</fullName>
    </submittedName>
</protein>
<keyword evidence="3" id="KW-1185">Reference proteome</keyword>
<evidence type="ECO:0000313" key="3">
    <source>
        <dbReference type="Proteomes" id="UP001056648"/>
    </source>
</evidence>
<evidence type="ECO:0000256" key="1">
    <source>
        <dbReference type="SAM" id="MobiDB-lite"/>
    </source>
</evidence>
<reference evidence="2" key="1">
    <citation type="submission" date="2022-06" db="EMBL/GenBank/DDBJ databases">
        <title>Complete genome sequence and characterization of Cupriavidus gilardii QJ1 isolated from contaminating cells.</title>
        <authorList>
            <person name="Qi J."/>
        </authorList>
    </citation>
    <scope>NUCLEOTIDE SEQUENCE</scope>
    <source>
        <strain evidence="2">QJ1</strain>
    </source>
</reference>
<dbReference type="EMBL" id="CP098736">
    <property type="protein sequence ID" value="USE78843.1"/>
    <property type="molecule type" value="Genomic_DNA"/>
</dbReference>
<sequence length="80" mass="8411">MAKVKIHVAKAFRLLGKDGTVTAFAAGNHTVDQEVADHWFVKAHTSADNDPVDEAAGAKEDAEAKPKAEAEAKPAAKTSK</sequence>
<feature type="compositionally biased region" description="Basic and acidic residues" evidence="1">
    <location>
        <begin position="56"/>
        <end position="74"/>
    </location>
</feature>
<accession>A0ABY4VPA2</accession>
<organism evidence="2 3">
    <name type="scientific">Cupriavidus gilardii</name>
    <dbReference type="NCBI Taxonomy" id="82541"/>
    <lineage>
        <taxon>Bacteria</taxon>
        <taxon>Pseudomonadati</taxon>
        <taxon>Pseudomonadota</taxon>
        <taxon>Betaproteobacteria</taxon>
        <taxon>Burkholderiales</taxon>
        <taxon>Burkholderiaceae</taxon>
        <taxon>Cupriavidus</taxon>
    </lineage>
</organism>
<dbReference type="RefSeq" id="WP_252252591.1">
    <property type="nucleotide sequence ID" value="NZ_CP098736.1"/>
</dbReference>
<proteinExistence type="predicted"/>
<feature type="region of interest" description="Disordered" evidence="1">
    <location>
        <begin position="46"/>
        <end position="80"/>
    </location>
</feature>
<gene>
    <name evidence="2" type="ORF">NDR89_19585</name>
</gene>